<dbReference type="RefSeq" id="WP_344924048.1">
    <property type="nucleotide sequence ID" value="NZ_BAABCW010000001.1"/>
</dbReference>
<organism evidence="2 3">
    <name type="scientific">Aquimarina addita</name>
    <dbReference type="NCBI Taxonomy" id="870485"/>
    <lineage>
        <taxon>Bacteria</taxon>
        <taxon>Pseudomonadati</taxon>
        <taxon>Bacteroidota</taxon>
        <taxon>Flavobacteriia</taxon>
        <taxon>Flavobacteriales</taxon>
        <taxon>Flavobacteriaceae</taxon>
        <taxon>Aquimarina</taxon>
    </lineage>
</organism>
<dbReference type="SUPFAM" id="SSF51735">
    <property type="entry name" value="NAD(P)-binding Rossmann-fold domains"/>
    <property type="match status" value="1"/>
</dbReference>
<dbReference type="EMBL" id="BAABCW010000001">
    <property type="protein sequence ID" value="GAA4107387.1"/>
    <property type="molecule type" value="Genomic_DNA"/>
</dbReference>
<evidence type="ECO:0000313" key="3">
    <source>
        <dbReference type="Proteomes" id="UP001500459"/>
    </source>
</evidence>
<comment type="caution">
    <text evidence="2">The sequence shown here is derived from an EMBL/GenBank/DDBJ whole genome shotgun (WGS) entry which is preliminary data.</text>
</comment>
<reference evidence="3" key="1">
    <citation type="journal article" date="2019" name="Int. J. Syst. Evol. Microbiol.">
        <title>The Global Catalogue of Microorganisms (GCM) 10K type strain sequencing project: providing services to taxonomists for standard genome sequencing and annotation.</title>
        <authorList>
            <consortium name="The Broad Institute Genomics Platform"/>
            <consortium name="The Broad Institute Genome Sequencing Center for Infectious Disease"/>
            <person name="Wu L."/>
            <person name="Ma J."/>
        </authorList>
    </citation>
    <scope>NUCLEOTIDE SEQUENCE [LARGE SCALE GENOMIC DNA]</scope>
    <source>
        <strain evidence="3">JCM 17106</strain>
    </source>
</reference>
<proteinExistence type="predicted"/>
<gene>
    <name evidence="2" type="ORF">GCM10022393_02640</name>
</gene>
<dbReference type="InterPro" id="IPR003781">
    <property type="entry name" value="CoA-bd"/>
</dbReference>
<dbReference type="Pfam" id="PF13380">
    <property type="entry name" value="CoA_binding_2"/>
    <property type="match status" value="1"/>
</dbReference>
<dbReference type="Gene3D" id="3.40.50.720">
    <property type="entry name" value="NAD(P)-binding Rossmann-like Domain"/>
    <property type="match status" value="1"/>
</dbReference>
<accession>A0ABP7X987</accession>
<protein>
    <submittedName>
        <fullName evidence="2">CoA-binding protein</fullName>
    </submittedName>
</protein>
<sequence>MNKKTLVLGASLKADRYSNLAINRLVQNGHPVVAIGLREGIVSGVSITTKEVIVDDLDTITLYLNPLRQRTYYDYIVRLKPQRVIFNPGTENPELYTILKEHNILVEVACTLVLLSTNQF</sequence>
<evidence type="ECO:0000259" key="1">
    <source>
        <dbReference type="Pfam" id="PF13380"/>
    </source>
</evidence>
<keyword evidence="3" id="KW-1185">Reference proteome</keyword>
<dbReference type="InterPro" id="IPR036291">
    <property type="entry name" value="NAD(P)-bd_dom_sf"/>
</dbReference>
<dbReference type="Proteomes" id="UP001500459">
    <property type="component" value="Unassembled WGS sequence"/>
</dbReference>
<name>A0ABP7X987_9FLAO</name>
<feature type="domain" description="CoA-binding" evidence="1">
    <location>
        <begin position="3"/>
        <end position="114"/>
    </location>
</feature>
<evidence type="ECO:0000313" key="2">
    <source>
        <dbReference type="EMBL" id="GAA4107387.1"/>
    </source>
</evidence>